<dbReference type="AlphaFoldDB" id="A0A4P9Y2L1"/>
<feature type="domain" description="DUF202" evidence="7">
    <location>
        <begin position="18"/>
        <end position="108"/>
    </location>
</feature>
<evidence type="ECO:0000256" key="3">
    <source>
        <dbReference type="ARBA" id="ARBA00022692"/>
    </source>
</evidence>
<keyword evidence="2" id="KW-1003">Cell membrane</keyword>
<sequence length="151" mass="16283">MPPIQEHLPVPHIGSAARDHLGLERTFMSWIRLSFSLSAVGGLLILNFRFPLANNPEDGGTTQSDAAAVSSSGRLPPTTHAARAAGVAAIAIGCVTLLLALWRYLRMQSLLVRFRRPLNEDSTGIWSLGLVCAMAFGYSIAALVWEGSRNQ</sequence>
<evidence type="ECO:0000259" key="7">
    <source>
        <dbReference type="Pfam" id="PF02656"/>
    </source>
</evidence>
<keyword evidence="5 6" id="KW-0472">Membrane</keyword>
<evidence type="ECO:0000313" key="8">
    <source>
        <dbReference type="EMBL" id="RKP13087.1"/>
    </source>
</evidence>
<dbReference type="PANTHER" id="PTHR34187:SF2">
    <property type="entry name" value="DUF202 DOMAIN-CONTAINING PROTEIN"/>
    <property type="match status" value="1"/>
</dbReference>
<dbReference type="GO" id="GO:0005886">
    <property type="term" value="C:plasma membrane"/>
    <property type="evidence" value="ECO:0007669"/>
    <property type="project" value="UniProtKB-SubCell"/>
</dbReference>
<evidence type="ECO:0000256" key="2">
    <source>
        <dbReference type="ARBA" id="ARBA00022475"/>
    </source>
</evidence>
<evidence type="ECO:0000256" key="4">
    <source>
        <dbReference type="ARBA" id="ARBA00022989"/>
    </source>
</evidence>
<feature type="transmembrane region" description="Helical" evidence="6">
    <location>
        <begin position="84"/>
        <end position="105"/>
    </location>
</feature>
<name>A0A4P9Y2L1_9FUNG</name>
<organism evidence="8 9">
    <name type="scientific">Piptocephalis cylindrospora</name>
    <dbReference type="NCBI Taxonomy" id="1907219"/>
    <lineage>
        <taxon>Eukaryota</taxon>
        <taxon>Fungi</taxon>
        <taxon>Fungi incertae sedis</taxon>
        <taxon>Zoopagomycota</taxon>
        <taxon>Zoopagomycotina</taxon>
        <taxon>Zoopagomycetes</taxon>
        <taxon>Zoopagales</taxon>
        <taxon>Piptocephalidaceae</taxon>
        <taxon>Piptocephalis</taxon>
    </lineage>
</organism>
<evidence type="ECO:0000256" key="1">
    <source>
        <dbReference type="ARBA" id="ARBA00004651"/>
    </source>
</evidence>
<dbReference type="PANTHER" id="PTHR34187">
    <property type="entry name" value="FGR18P"/>
    <property type="match status" value="1"/>
</dbReference>
<dbReference type="InterPro" id="IPR003807">
    <property type="entry name" value="DUF202"/>
</dbReference>
<evidence type="ECO:0000313" key="9">
    <source>
        <dbReference type="Proteomes" id="UP000267251"/>
    </source>
</evidence>
<dbReference type="InterPro" id="IPR052053">
    <property type="entry name" value="IM_YidH-like"/>
</dbReference>
<accession>A0A4P9Y2L1</accession>
<keyword evidence="9" id="KW-1185">Reference proteome</keyword>
<proteinExistence type="predicted"/>
<feature type="transmembrane region" description="Helical" evidence="6">
    <location>
        <begin position="125"/>
        <end position="145"/>
    </location>
</feature>
<protein>
    <recommendedName>
        <fullName evidence="7">DUF202 domain-containing protein</fullName>
    </recommendedName>
</protein>
<dbReference type="OrthoDB" id="199599at2759"/>
<keyword evidence="4 6" id="KW-1133">Transmembrane helix</keyword>
<dbReference type="Pfam" id="PF02656">
    <property type="entry name" value="DUF202"/>
    <property type="match status" value="1"/>
</dbReference>
<feature type="transmembrane region" description="Helical" evidence="6">
    <location>
        <begin position="27"/>
        <end position="46"/>
    </location>
</feature>
<reference evidence="9" key="1">
    <citation type="journal article" date="2018" name="Nat. Microbiol.">
        <title>Leveraging single-cell genomics to expand the fungal tree of life.</title>
        <authorList>
            <person name="Ahrendt S.R."/>
            <person name="Quandt C.A."/>
            <person name="Ciobanu D."/>
            <person name="Clum A."/>
            <person name="Salamov A."/>
            <person name="Andreopoulos B."/>
            <person name="Cheng J.F."/>
            <person name="Woyke T."/>
            <person name="Pelin A."/>
            <person name="Henrissat B."/>
            <person name="Reynolds N.K."/>
            <person name="Benny G.L."/>
            <person name="Smith M.E."/>
            <person name="James T.Y."/>
            <person name="Grigoriev I.V."/>
        </authorList>
    </citation>
    <scope>NUCLEOTIDE SEQUENCE [LARGE SCALE GENOMIC DNA]</scope>
</reference>
<evidence type="ECO:0000256" key="5">
    <source>
        <dbReference type="ARBA" id="ARBA00023136"/>
    </source>
</evidence>
<dbReference type="EMBL" id="KZ988112">
    <property type="protein sequence ID" value="RKP13087.1"/>
    <property type="molecule type" value="Genomic_DNA"/>
</dbReference>
<evidence type="ECO:0000256" key="6">
    <source>
        <dbReference type="SAM" id="Phobius"/>
    </source>
</evidence>
<comment type="subcellular location">
    <subcellularLocation>
        <location evidence="1">Cell membrane</location>
        <topology evidence="1">Multi-pass membrane protein</topology>
    </subcellularLocation>
</comment>
<dbReference type="Proteomes" id="UP000267251">
    <property type="component" value="Unassembled WGS sequence"/>
</dbReference>
<keyword evidence="3 6" id="KW-0812">Transmembrane</keyword>
<gene>
    <name evidence="8" type="ORF">BJ684DRAFT_10548</name>
</gene>